<dbReference type="SMART" id="SM00304">
    <property type="entry name" value="HAMP"/>
    <property type="match status" value="1"/>
</dbReference>
<evidence type="ECO:0000256" key="11">
    <source>
        <dbReference type="ARBA" id="ARBA00022989"/>
    </source>
</evidence>
<dbReference type="PANTHER" id="PTHR45528:SF1">
    <property type="entry name" value="SENSOR HISTIDINE KINASE CPXA"/>
    <property type="match status" value="1"/>
</dbReference>
<dbReference type="InterPro" id="IPR050398">
    <property type="entry name" value="HssS/ArlS-like"/>
</dbReference>
<dbReference type="InterPro" id="IPR003661">
    <property type="entry name" value="HisK_dim/P_dom"/>
</dbReference>
<dbReference type="Pfam" id="PF00672">
    <property type="entry name" value="HAMP"/>
    <property type="match status" value="1"/>
</dbReference>
<evidence type="ECO:0000256" key="10">
    <source>
        <dbReference type="ARBA" id="ARBA00022840"/>
    </source>
</evidence>
<dbReference type="Pfam" id="PF02518">
    <property type="entry name" value="HATPase_c"/>
    <property type="match status" value="1"/>
</dbReference>
<proteinExistence type="predicted"/>
<keyword evidence="4" id="KW-1003">Cell membrane</keyword>
<comment type="subcellular location">
    <subcellularLocation>
        <location evidence="2">Cell membrane</location>
        <topology evidence="2">Multi-pass membrane protein</topology>
    </subcellularLocation>
</comment>
<dbReference type="InterPro" id="IPR004358">
    <property type="entry name" value="Sig_transdc_His_kin-like_C"/>
</dbReference>
<gene>
    <name evidence="17" type="ORF">Tfer_0737</name>
</gene>
<keyword evidence="11 14" id="KW-1133">Transmembrane helix</keyword>
<evidence type="ECO:0000259" key="16">
    <source>
        <dbReference type="PROSITE" id="PS50885"/>
    </source>
</evidence>
<keyword evidence="5" id="KW-0597">Phosphoprotein</keyword>
<keyword evidence="8" id="KW-0547">Nucleotide-binding</keyword>
<evidence type="ECO:0000256" key="12">
    <source>
        <dbReference type="ARBA" id="ARBA00023012"/>
    </source>
</evidence>
<dbReference type="AlphaFoldDB" id="A0A0L6W5B3"/>
<dbReference type="CDD" id="cd00082">
    <property type="entry name" value="HisKA"/>
    <property type="match status" value="1"/>
</dbReference>
<evidence type="ECO:0000256" key="2">
    <source>
        <dbReference type="ARBA" id="ARBA00004651"/>
    </source>
</evidence>
<dbReference type="Pfam" id="PF00512">
    <property type="entry name" value="HisKA"/>
    <property type="match status" value="1"/>
</dbReference>
<name>A0A0L6W5B3_9FIRM</name>
<dbReference type="FunFam" id="3.30.565.10:FF:000006">
    <property type="entry name" value="Sensor histidine kinase WalK"/>
    <property type="match status" value="1"/>
</dbReference>
<evidence type="ECO:0000256" key="6">
    <source>
        <dbReference type="ARBA" id="ARBA00022679"/>
    </source>
</evidence>
<dbReference type="GO" id="GO:0005886">
    <property type="term" value="C:plasma membrane"/>
    <property type="evidence" value="ECO:0007669"/>
    <property type="project" value="UniProtKB-SubCell"/>
</dbReference>
<dbReference type="Gene3D" id="6.10.340.10">
    <property type="match status" value="1"/>
</dbReference>
<keyword evidence="7 14" id="KW-0812">Transmembrane</keyword>
<comment type="caution">
    <text evidence="17">The sequence shown here is derived from an EMBL/GenBank/DDBJ whole genome shotgun (WGS) entry which is preliminary data.</text>
</comment>
<feature type="transmembrane region" description="Helical" evidence="14">
    <location>
        <begin position="170"/>
        <end position="190"/>
    </location>
</feature>
<dbReference type="PANTHER" id="PTHR45528">
    <property type="entry name" value="SENSOR HISTIDINE KINASE CPXA"/>
    <property type="match status" value="1"/>
</dbReference>
<reference evidence="18" key="1">
    <citation type="submission" date="2015-07" db="EMBL/GenBank/DDBJ databases">
        <title>Complete Genome of Thermincola ferriacetica strain Z-0001T.</title>
        <authorList>
            <person name="Lusk B."/>
            <person name="Badalamenti J.P."/>
            <person name="Parameswaran P."/>
            <person name="Bond D.R."/>
            <person name="Torres C.I."/>
        </authorList>
    </citation>
    <scope>NUCLEOTIDE SEQUENCE [LARGE SCALE GENOMIC DNA]</scope>
    <source>
        <strain evidence="18">Z-0001</strain>
    </source>
</reference>
<dbReference type="InterPro" id="IPR036097">
    <property type="entry name" value="HisK_dim/P_sf"/>
</dbReference>
<evidence type="ECO:0000259" key="15">
    <source>
        <dbReference type="PROSITE" id="PS50109"/>
    </source>
</evidence>
<dbReference type="SUPFAM" id="SSF55874">
    <property type="entry name" value="ATPase domain of HSP90 chaperone/DNA topoisomerase II/histidine kinase"/>
    <property type="match status" value="1"/>
</dbReference>
<comment type="catalytic activity">
    <reaction evidence="1">
        <text>ATP + protein L-histidine = ADP + protein N-phospho-L-histidine.</text>
        <dbReference type="EC" id="2.7.13.3"/>
    </reaction>
</comment>
<dbReference type="EC" id="2.7.13.3" evidence="3"/>
<dbReference type="InterPro" id="IPR003594">
    <property type="entry name" value="HATPase_dom"/>
</dbReference>
<dbReference type="RefSeq" id="WP_160315519.1">
    <property type="nucleotide sequence ID" value="NZ_LGTE01000003.1"/>
</dbReference>
<dbReference type="EMBL" id="LGTE01000003">
    <property type="protein sequence ID" value="KNZ70553.1"/>
    <property type="molecule type" value="Genomic_DNA"/>
</dbReference>
<dbReference type="PROSITE" id="PS50885">
    <property type="entry name" value="HAMP"/>
    <property type="match status" value="1"/>
</dbReference>
<evidence type="ECO:0000256" key="14">
    <source>
        <dbReference type="SAM" id="Phobius"/>
    </source>
</evidence>
<organism evidence="17 18">
    <name type="scientific">Thermincola ferriacetica</name>
    <dbReference type="NCBI Taxonomy" id="281456"/>
    <lineage>
        <taxon>Bacteria</taxon>
        <taxon>Bacillati</taxon>
        <taxon>Bacillota</taxon>
        <taxon>Clostridia</taxon>
        <taxon>Eubacteriales</taxon>
        <taxon>Thermincolaceae</taxon>
        <taxon>Thermincola</taxon>
    </lineage>
</organism>
<evidence type="ECO:0000313" key="18">
    <source>
        <dbReference type="Proteomes" id="UP000037175"/>
    </source>
</evidence>
<protein>
    <recommendedName>
        <fullName evidence="3">histidine kinase</fullName>
        <ecNumber evidence="3">2.7.13.3</ecNumber>
    </recommendedName>
</protein>
<evidence type="ECO:0000256" key="8">
    <source>
        <dbReference type="ARBA" id="ARBA00022741"/>
    </source>
</evidence>
<dbReference type="PROSITE" id="PS50109">
    <property type="entry name" value="HIS_KIN"/>
    <property type="match status" value="1"/>
</dbReference>
<keyword evidence="6" id="KW-0808">Transferase</keyword>
<dbReference type="GO" id="GO:0000155">
    <property type="term" value="F:phosphorelay sensor kinase activity"/>
    <property type="evidence" value="ECO:0007669"/>
    <property type="project" value="InterPro"/>
</dbReference>
<accession>A0A0L6W5B3</accession>
<dbReference type="Gene3D" id="1.10.287.130">
    <property type="match status" value="1"/>
</dbReference>
<dbReference type="InterPro" id="IPR005467">
    <property type="entry name" value="His_kinase_dom"/>
</dbReference>
<evidence type="ECO:0000256" key="3">
    <source>
        <dbReference type="ARBA" id="ARBA00012438"/>
    </source>
</evidence>
<evidence type="ECO:0000256" key="7">
    <source>
        <dbReference type="ARBA" id="ARBA00022692"/>
    </source>
</evidence>
<dbReference type="FunFam" id="1.10.287.130:FF:000001">
    <property type="entry name" value="Two-component sensor histidine kinase"/>
    <property type="match status" value="1"/>
</dbReference>
<dbReference type="SMART" id="SM00387">
    <property type="entry name" value="HATPase_c"/>
    <property type="match status" value="1"/>
</dbReference>
<sequence length="476" mass="54207">MMFRSIVFKLWITIFALTLGILLVFSLFLYNRIEDIYFSNQVQLMNERALQWKQVMLSDLPPEKIQDEAEFWGKVSRYKITVFDKRGIVQYSSDVRHSPIGMKSSWKHFKAGIEGKETYYTGYSPEFNTKMTATFMPFEKNGEKYLIMVHAPTDDLLEIIKATRRTGLEVLILFFILSGILAWHFSFLIARPIINIKKVAMNMAKGDFSTLVENRRKDELGELAQTINTLSVQLKKTLDYLSRSNAELNSLLKKWKEFVADVSHELRTPLFLIQGYSEAIIEKVVDDEKTREEYLKVINKESLRLQKLVNDLLAVEGGLPLKKTPVSLYNLVAETIAPFEIKAKDKKITIIIDDCLDEIGPVLVDADRFGEVIYNLIDNAIRHTPEGGLISIAGAAEGNDRVRITFSNTGQGIPAEHLPYLFERFYRVDKARSRAEGGTGLGLAIVKRIVEQHNGKIRAESKEGKGATFIITLPRT</sequence>
<dbReference type="SUPFAM" id="SSF47384">
    <property type="entry name" value="Homodimeric domain of signal transducing histidine kinase"/>
    <property type="match status" value="1"/>
</dbReference>
<keyword evidence="9 17" id="KW-0418">Kinase</keyword>
<dbReference type="PRINTS" id="PR00344">
    <property type="entry name" value="BCTRLSENSOR"/>
</dbReference>
<dbReference type="InterPro" id="IPR036890">
    <property type="entry name" value="HATPase_C_sf"/>
</dbReference>
<keyword evidence="12" id="KW-0902">Two-component regulatory system</keyword>
<evidence type="ECO:0000256" key="9">
    <source>
        <dbReference type="ARBA" id="ARBA00022777"/>
    </source>
</evidence>
<evidence type="ECO:0000256" key="5">
    <source>
        <dbReference type="ARBA" id="ARBA00022553"/>
    </source>
</evidence>
<dbReference type="GO" id="GO:0005524">
    <property type="term" value="F:ATP binding"/>
    <property type="evidence" value="ECO:0007669"/>
    <property type="project" value="UniProtKB-KW"/>
</dbReference>
<keyword evidence="18" id="KW-1185">Reference proteome</keyword>
<evidence type="ECO:0000313" key="17">
    <source>
        <dbReference type="EMBL" id="KNZ70553.1"/>
    </source>
</evidence>
<dbReference type="SMART" id="SM00388">
    <property type="entry name" value="HisKA"/>
    <property type="match status" value="1"/>
</dbReference>
<dbReference type="Gene3D" id="3.30.565.10">
    <property type="entry name" value="Histidine kinase-like ATPase, C-terminal domain"/>
    <property type="match status" value="1"/>
</dbReference>
<feature type="domain" description="HAMP" evidence="16">
    <location>
        <begin position="187"/>
        <end position="239"/>
    </location>
</feature>
<evidence type="ECO:0000256" key="4">
    <source>
        <dbReference type="ARBA" id="ARBA00022475"/>
    </source>
</evidence>
<dbReference type="CDD" id="cd06225">
    <property type="entry name" value="HAMP"/>
    <property type="match status" value="1"/>
</dbReference>
<feature type="domain" description="Histidine kinase" evidence="15">
    <location>
        <begin position="261"/>
        <end position="476"/>
    </location>
</feature>
<feature type="transmembrane region" description="Helical" evidence="14">
    <location>
        <begin position="6"/>
        <end position="30"/>
    </location>
</feature>
<keyword evidence="13 14" id="KW-0472">Membrane</keyword>
<evidence type="ECO:0000256" key="13">
    <source>
        <dbReference type="ARBA" id="ARBA00023136"/>
    </source>
</evidence>
<evidence type="ECO:0000256" key="1">
    <source>
        <dbReference type="ARBA" id="ARBA00000085"/>
    </source>
</evidence>
<keyword evidence="10" id="KW-0067">ATP-binding</keyword>
<dbReference type="SUPFAM" id="SSF158472">
    <property type="entry name" value="HAMP domain-like"/>
    <property type="match status" value="1"/>
</dbReference>
<dbReference type="InterPro" id="IPR003660">
    <property type="entry name" value="HAMP_dom"/>
</dbReference>
<dbReference type="CDD" id="cd00075">
    <property type="entry name" value="HATPase"/>
    <property type="match status" value="1"/>
</dbReference>
<dbReference type="Proteomes" id="UP000037175">
    <property type="component" value="Unassembled WGS sequence"/>
</dbReference>